<evidence type="ECO:0000313" key="2">
    <source>
        <dbReference type="Proteomes" id="UP000536179"/>
    </source>
</evidence>
<proteinExistence type="predicted"/>
<dbReference type="AlphaFoldDB" id="A0A7W5E081"/>
<organism evidence="1 2">
    <name type="scientific">Aporhodopirellula rubra</name>
    <dbReference type="NCBI Taxonomy" id="980271"/>
    <lineage>
        <taxon>Bacteria</taxon>
        <taxon>Pseudomonadati</taxon>
        <taxon>Planctomycetota</taxon>
        <taxon>Planctomycetia</taxon>
        <taxon>Pirellulales</taxon>
        <taxon>Pirellulaceae</taxon>
        <taxon>Aporhodopirellula</taxon>
    </lineage>
</organism>
<gene>
    <name evidence="1" type="ORF">FHS27_003567</name>
</gene>
<accession>A0A7W5E081</accession>
<protein>
    <submittedName>
        <fullName evidence="1">Uncharacterized protein</fullName>
    </submittedName>
</protein>
<dbReference type="EMBL" id="JACHXU010000012">
    <property type="protein sequence ID" value="MBB3207740.1"/>
    <property type="molecule type" value="Genomic_DNA"/>
</dbReference>
<name>A0A7W5E081_9BACT</name>
<sequence length="78" mass="9100">MRACIPERTSPRFSVPKVLNGLDSLSEARTIRDGAFFSETPNFTCERRFFPSLQRIFRFSGKKYAVRFMRMTDTTDPL</sequence>
<evidence type="ECO:0000313" key="1">
    <source>
        <dbReference type="EMBL" id="MBB3207740.1"/>
    </source>
</evidence>
<dbReference type="Proteomes" id="UP000536179">
    <property type="component" value="Unassembled WGS sequence"/>
</dbReference>
<reference evidence="1 2" key="1">
    <citation type="submission" date="2020-08" db="EMBL/GenBank/DDBJ databases">
        <title>Genomic Encyclopedia of Type Strains, Phase III (KMG-III): the genomes of soil and plant-associated and newly described type strains.</title>
        <authorList>
            <person name="Whitman W."/>
        </authorList>
    </citation>
    <scope>NUCLEOTIDE SEQUENCE [LARGE SCALE GENOMIC DNA]</scope>
    <source>
        <strain evidence="1 2">CECT 8075</strain>
    </source>
</reference>
<keyword evidence="2" id="KW-1185">Reference proteome</keyword>
<comment type="caution">
    <text evidence="1">The sequence shown here is derived from an EMBL/GenBank/DDBJ whole genome shotgun (WGS) entry which is preliminary data.</text>
</comment>